<organism evidence="1 2">
    <name type="scientific">Candidatus Woesebacteria bacterium GW2011_GWC2_31_9</name>
    <dbReference type="NCBI Taxonomy" id="1618586"/>
    <lineage>
        <taxon>Bacteria</taxon>
        <taxon>Candidatus Woeseibacteriota</taxon>
    </lineage>
</organism>
<dbReference type="AlphaFoldDB" id="A0A0F9YJ22"/>
<dbReference type="Proteomes" id="UP000034803">
    <property type="component" value="Unassembled WGS sequence"/>
</dbReference>
<accession>A0A0F9YJ22</accession>
<sequence length="43" mass="5015">APYPKCAYNPYEGKWGKGYWKLDLEHKPIYINILEGGEEINES</sequence>
<proteinExistence type="predicted"/>
<evidence type="ECO:0000313" key="2">
    <source>
        <dbReference type="Proteomes" id="UP000034803"/>
    </source>
</evidence>
<gene>
    <name evidence="1" type="ORF">UR21_C0008G0001</name>
</gene>
<dbReference type="EMBL" id="LBOI01000008">
    <property type="protein sequence ID" value="KKP31524.1"/>
    <property type="molecule type" value="Genomic_DNA"/>
</dbReference>
<name>A0A0F9YJ22_9BACT</name>
<feature type="non-terminal residue" evidence="1">
    <location>
        <position position="1"/>
    </location>
</feature>
<reference evidence="1 2" key="1">
    <citation type="journal article" date="2015" name="Nature">
        <title>rRNA introns, odd ribosomes, and small enigmatic genomes across a large radiation of phyla.</title>
        <authorList>
            <person name="Brown C.T."/>
            <person name="Hug L.A."/>
            <person name="Thomas B.C."/>
            <person name="Sharon I."/>
            <person name="Castelle C.J."/>
            <person name="Singh A."/>
            <person name="Wilkins M.J."/>
            <person name="Williams K.H."/>
            <person name="Banfield J.F."/>
        </authorList>
    </citation>
    <scope>NUCLEOTIDE SEQUENCE [LARGE SCALE GENOMIC DNA]</scope>
</reference>
<protein>
    <submittedName>
        <fullName evidence="1">Uncharacterized protein</fullName>
    </submittedName>
</protein>
<evidence type="ECO:0000313" key="1">
    <source>
        <dbReference type="EMBL" id="KKP31524.1"/>
    </source>
</evidence>
<comment type="caution">
    <text evidence="1">The sequence shown here is derived from an EMBL/GenBank/DDBJ whole genome shotgun (WGS) entry which is preliminary data.</text>
</comment>